<reference evidence="1" key="1">
    <citation type="journal article" date="2012" name="Nature">
        <title>The tomato genome sequence provides insights into fleshy fruit evolution.</title>
        <authorList>
            <consortium name="Tomato Genome Consortium"/>
        </authorList>
    </citation>
    <scope>NUCLEOTIDE SEQUENCE [LARGE SCALE GENOMIC DNA]</scope>
    <source>
        <strain evidence="1">cv. Heinz 1706</strain>
    </source>
</reference>
<dbReference type="Proteomes" id="UP000004994">
    <property type="component" value="Chromosome 8"/>
</dbReference>
<organism evidence="1">
    <name type="scientific">Solanum lycopersicum</name>
    <name type="common">Tomato</name>
    <name type="synonym">Lycopersicon esculentum</name>
    <dbReference type="NCBI Taxonomy" id="4081"/>
    <lineage>
        <taxon>Eukaryota</taxon>
        <taxon>Viridiplantae</taxon>
        <taxon>Streptophyta</taxon>
        <taxon>Embryophyta</taxon>
        <taxon>Tracheophyta</taxon>
        <taxon>Spermatophyta</taxon>
        <taxon>Magnoliopsida</taxon>
        <taxon>eudicotyledons</taxon>
        <taxon>Gunneridae</taxon>
        <taxon>Pentapetalae</taxon>
        <taxon>asterids</taxon>
        <taxon>lamiids</taxon>
        <taxon>Solanales</taxon>
        <taxon>Solanaceae</taxon>
        <taxon>Solanoideae</taxon>
        <taxon>Solaneae</taxon>
        <taxon>Solanum</taxon>
        <taxon>Solanum subgen. Lycopersicon</taxon>
    </lineage>
</organism>
<keyword evidence="2" id="KW-1185">Reference proteome</keyword>
<proteinExistence type="predicted"/>
<dbReference type="AlphaFoldDB" id="A0A3Q7HN84"/>
<accession>A0A3Q7HN84</accession>
<dbReference type="EnsemblPlants" id="Solyc08g029404.1.1">
    <property type="protein sequence ID" value="Solyc08g029404.1.1"/>
    <property type="gene ID" value="Solyc08g029404.1"/>
</dbReference>
<reference evidence="1" key="2">
    <citation type="submission" date="2019-01" db="UniProtKB">
        <authorList>
            <consortium name="EnsemblPlants"/>
        </authorList>
    </citation>
    <scope>IDENTIFICATION</scope>
    <source>
        <strain evidence="1">cv. Heinz 1706</strain>
    </source>
</reference>
<dbReference type="InParanoid" id="A0A3Q7HN84"/>
<sequence length="185" mass="20943">MPQWLEKSLSRLCLQEQDHQFEENARSCDIWLWKDDYIDPRSKFIGELEYIVESSEKVETSTKEVNKPTKSTKSMKSRLDMNKIDYKFNISKSIIPEQRSRFKEIAIVFSCTKNLQYCVELVSKTTYLKHINEVNEGNFVTFSIELLGVPLPLLVGALGVTLGSTSGVALGPAVFVNVGETVGLE</sequence>
<evidence type="ECO:0000313" key="2">
    <source>
        <dbReference type="Proteomes" id="UP000004994"/>
    </source>
</evidence>
<dbReference type="Gramene" id="Solyc08g029404.1.1">
    <property type="protein sequence ID" value="Solyc08g029404.1.1"/>
    <property type="gene ID" value="Solyc08g029404.1"/>
</dbReference>
<evidence type="ECO:0000313" key="1">
    <source>
        <dbReference type="EnsemblPlants" id="Solyc08g029404.1.1"/>
    </source>
</evidence>
<dbReference type="STRING" id="4081.A0A3Q7HN84"/>
<name>A0A3Q7HN84_SOLLC</name>
<protein>
    <submittedName>
        <fullName evidence="1">Uncharacterized protein</fullName>
    </submittedName>
</protein>